<keyword evidence="3" id="KW-1185">Reference proteome</keyword>
<name>A0AAE1AT98_9GAST</name>
<protein>
    <submittedName>
        <fullName evidence="2">Uncharacterized protein</fullName>
    </submittedName>
</protein>
<dbReference type="AlphaFoldDB" id="A0AAE1AT98"/>
<feature type="transmembrane region" description="Helical" evidence="1">
    <location>
        <begin position="27"/>
        <end position="46"/>
    </location>
</feature>
<evidence type="ECO:0000313" key="3">
    <source>
        <dbReference type="Proteomes" id="UP001283361"/>
    </source>
</evidence>
<evidence type="ECO:0000313" key="2">
    <source>
        <dbReference type="EMBL" id="KAK3792971.1"/>
    </source>
</evidence>
<dbReference type="EMBL" id="JAWDGP010001304">
    <property type="protein sequence ID" value="KAK3792971.1"/>
    <property type="molecule type" value="Genomic_DNA"/>
</dbReference>
<keyword evidence="1" id="KW-0472">Membrane</keyword>
<keyword evidence="1" id="KW-1133">Transmembrane helix</keyword>
<evidence type="ECO:0000256" key="1">
    <source>
        <dbReference type="SAM" id="Phobius"/>
    </source>
</evidence>
<gene>
    <name evidence="2" type="ORF">RRG08_060664</name>
</gene>
<comment type="caution">
    <text evidence="2">The sequence shown here is derived from an EMBL/GenBank/DDBJ whole genome shotgun (WGS) entry which is preliminary data.</text>
</comment>
<reference evidence="2" key="1">
    <citation type="journal article" date="2023" name="G3 (Bethesda)">
        <title>A reference genome for the long-term kleptoplast-retaining sea slug Elysia crispata morphotype clarki.</title>
        <authorList>
            <person name="Eastman K.E."/>
            <person name="Pendleton A.L."/>
            <person name="Shaikh M.A."/>
            <person name="Suttiyut T."/>
            <person name="Ogas R."/>
            <person name="Tomko P."/>
            <person name="Gavelis G."/>
            <person name="Widhalm J.R."/>
            <person name="Wisecaver J.H."/>
        </authorList>
    </citation>
    <scope>NUCLEOTIDE SEQUENCE</scope>
    <source>
        <strain evidence="2">ECLA1</strain>
    </source>
</reference>
<accession>A0AAE1AT98</accession>
<sequence>MKIEAMLGVSVEWTFRPSELKFNALSSLWWLELSAAFILFCFLIMATGPRISNVFRYGHQKYCMIAIDRSGGRAQKMETSPQPYKVISNESNLKVDDNGFGCERQFK</sequence>
<keyword evidence="1" id="KW-0812">Transmembrane</keyword>
<dbReference type="Proteomes" id="UP001283361">
    <property type="component" value="Unassembled WGS sequence"/>
</dbReference>
<organism evidence="2 3">
    <name type="scientific">Elysia crispata</name>
    <name type="common">lettuce slug</name>
    <dbReference type="NCBI Taxonomy" id="231223"/>
    <lineage>
        <taxon>Eukaryota</taxon>
        <taxon>Metazoa</taxon>
        <taxon>Spiralia</taxon>
        <taxon>Lophotrochozoa</taxon>
        <taxon>Mollusca</taxon>
        <taxon>Gastropoda</taxon>
        <taxon>Heterobranchia</taxon>
        <taxon>Euthyneura</taxon>
        <taxon>Panpulmonata</taxon>
        <taxon>Sacoglossa</taxon>
        <taxon>Placobranchoidea</taxon>
        <taxon>Plakobranchidae</taxon>
        <taxon>Elysia</taxon>
    </lineage>
</organism>
<proteinExistence type="predicted"/>